<proteinExistence type="predicted"/>
<sequence length="113" mass="12557">MAASEPQPTNGEVPKNFEGLQPAKHAEDPGSEPDSFAEEEVEDLRKALPVRPGHLWNGESPEPDACDAWEVQADVGLAALLERHHKVLQGRFDQQDELLRQLLLSLGQQLWSL</sequence>
<dbReference type="EMBL" id="CAJNIZ010044427">
    <property type="protein sequence ID" value="CAE7688384.1"/>
    <property type="molecule type" value="Genomic_DNA"/>
</dbReference>
<dbReference type="AlphaFoldDB" id="A0A812WTG3"/>
<comment type="caution">
    <text evidence="2">The sequence shown here is derived from an EMBL/GenBank/DDBJ whole genome shotgun (WGS) entry which is preliminary data.</text>
</comment>
<organism evidence="2 3">
    <name type="scientific">Symbiodinium pilosum</name>
    <name type="common">Dinoflagellate</name>
    <dbReference type="NCBI Taxonomy" id="2952"/>
    <lineage>
        <taxon>Eukaryota</taxon>
        <taxon>Sar</taxon>
        <taxon>Alveolata</taxon>
        <taxon>Dinophyceae</taxon>
        <taxon>Suessiales</taxon>
        <taxon>Symbiodiniaceae</taxon>
        <taxon>Symbiodinium</taxon>
    </lineage>
</organism>
<evidence type="ECO:0000313" key="2">
    <source>
        <dbReference type="EMBL" id="CAE7688384.1"/>
    </source>
</evidence>
<feature type="region of interest" description="Disordered" evidence="1">
    <location>
        <begin position="1"/>
        <end position="42"/>
    </location>
</feature>
<evidence type="ECO:0000256" key="1">
    <source>
        <dbReference type="SAM" id="MobiDB-lite"/>
    </source>
</evidence>
<dbReference type="Proteomes" id="UP000649617">
    <property type="component" value="Unassembled WGS sequence"/>
</dbReference>
<feature type="compositionally biased region" description="Acidic residues" evidence="1">
    <location>
        <begin position="29"/>
        <end position="42"/>
    </location>
</feature>
<accession>A0A812WTG3</accession>
<name>A0A812WTG3_SYMPI</name>
<feature type="non-terminal residue" evidence="2">
    <location>
        <position position="113"/>
    </location>
</feature>
<evidence type="ECO:0000313" key="3">
    <source>
        <dbReference type="Proteomes" id="UP000649617"/>
    </source>
</evidence>
<protein>
    <submittedName>
        <fullName evidence="2">Uncharacterized protein</fullName>
    </submittedName>
</protein>
<keyword evidence="3" id="KW-1185">Reference proteome</keyword>
<reference evidence="2" key="1">
    <citation type="submission" date="2021-02" db="EMBL/GenBank/DDBJ databases">
        <authorList>
            <person name="Dougan E. K."/>
            <person name="Rhodes N."/>
            <person name="Thang M."/>
            <person name="Chan C."/>
        </authorList>
    </citation>
    <scope>NUCLEOTIDE SEQUENCE</scope>
</reference>
<gene>
    <name evidence="2" type="ORF">SPIL2461_LOCUS19265</name>
</gene>
<feature type="compositionally biased region" description="Polar residues" evidence="1">
    <location>
        <begin position="1"/>
        <end position="10"/>
    </location>
</feature>